<keyword evidence="2" id="KW-1185">Reference proteome</keyword>
<evidence type="ECO:0000313" key="1">
    <source>
        <dbReference type="EMBL" id="EFN74175.1"/>
    </source>
</evidence>
<dbReference type="Proteomes" id="UP000000311">
    <property type="component" value="Unassembled WGS sequence"/>
</dbReference>
<reference evidence="1 2" key="1">
    <citation type="journal article" date="2010" name="Science">
        <title>Genomic comparison of the ants Camponotus floridanus and Harpegnathos saltator.</title>
        <authorList>
            <person name="Bonasio R."/>
            <person name="Zhang G."/>
            <person name="Ye C."/>
            <person name="Mutti N.S."/>
            <person name="Fang X."/>
            <person name="Qin N."/>
            <person name="Donahue G."/>
            <person name="Yang P."/>
            <person name="Li Q."/>
            <person name="Li C."/>
            <person name="Zhang P."/>
            <person name="Huang Z."/>
            <person name="Berger S.L."/>
            <person name="Reinberg D."/>
            <person name="Wang J."/>
            <person name="Liebig J."/>
        </authorList>
    </citation>
    <scope>NUCLEOTIDE SEQUENCE [LARGE SCALE GENOMIC DNA]</scope>
    <source>
        <strain evidence="2">C129</strain>
    </source>
</reference>
<accession>E1ZX85</accession>
<proteinExistence type="predicted"/>
<organism evidence="2">
    <name type="scientific">Camponotus floridanus</name>
    <name type="common">Florida carpenter ant</name>
    <dbReference type="NCBI Taxonomy" id="104421"/>
    <lineage>
        <taxon>Eukaryota</taxon>
        <taxon>Metazoa</taxon>
        <taxon>Ecdysozoa</taxon>
        <taxon>Arthropoda</taxon>
        <taxon>Hexapoda</taxon>
        <taxon>Insecta</taxon>
        <taxon>Pterygota</taxon>
        <taxon>Neoptera</taxon>
        <taxon>Endopterygota</taxon>
        <taxon>Hymenoptera</taxon>
        <taxon>Apocrita</taxon>
        <taxon>Aculeata</taxon>
        <taxon>Formicoidea</taxon>
        <taxon>Formicidae</taxon>
        <taxon>Formicinae</taxon>
        <taxon>Camponotus</taxon>
    </lineage>
</organism>
<sequence length="57" mass="6711">MAETNTRREARRRRILENSENRLRKITASNNANKIKGNYYTLFVADDGTSIQLYKFT</sequence>
<name>E1ZX85_CAMFO</name>
<dbReference type="EMBL" id="GL435030">
    <property type="protein sequence ID" value="EFN74175.1"/>
    <property type="molecule type" value="Genomic_DNA"/>
</dbReference>
<protein>
    <submittedName>
        <fullName evidence="1">Uncharacterized protein</fullName>
    </submittedName>
</protein>
<dbReference type="AlphaFoldDB" id="E1ZX85"/>
<dbReference type="InParanoid" id="E1ZX85"/>
<gene>
    <name evidence="1" type="ORF">EAG_14087</name>
</gene>
<evidence type="ECO:0000313" key="2">
    <source>
        <dbReference type="Proteomes" id="UP000000311"/>
    </source>
</evidence>